<comment type="caution">
    <text evidence="1">The sequence shown here is derived from an EMBL/GenBank/DDBJ whole genome shotgun (WGS) entry which is preliminary data.</text>
</comment>
<accession>A0AC60QTL8</accession>
<name>A0AC60QTL8_IXOPE</name>
<evidence type="ECO:0000313" key="2">
    <source>
        <dbReference type="Proteomes" id="UP000805193"/>
    </source>
</evidence>
<proteinExistence type="predicted"/>
<protein>
    <submittedName>
        <fullName evidence="1">Uncharacterized protein</fullName>
    </submittedName>
</protein>
<dbReference type="Proteomes" id="UP000805193">
    <property type="component" value="Unassembled WGS sequence"/>
</dbReference>
<sequence>MNLAVVELGGNPSEEGLPPAKSLLIGADHFWDIVNGGVKRLDGKLMAVDTILGWTLQGPVTSTSATIYSPTTGVMRVTVSETNDAEISALLRSFWELEHIGIADKVMKTSETELRSEFNKSVNCENERCQVSLSWNEKVDTLKYNKETAHKRLRSLTARLNKNDTLMGEYDKAIREYLKNGRSRGRKMSKPALAT</sequence>
<keyword evidence="2" id="KW-1185">Reference proteome</keyword>
<evidence type="ECO:0000313" key="1">
    <source>
        <dbReference type="EMBL" id="KAG0443003.1"/>
    </source>
</evidence>
<gene>
    <name evidence="1" type="ORF">HPB47_015394</name>
</gene>
<organism evidence="1 2">
    <name type="scientific">Ixodes persulcatus</name>
    <name type="common">Taiga tick</name>
    <dbReference type="NCBI Taxonomy" id="34615"/>
    <lineage>
        <taxon>Eukaryota</taxon>
        <taxon>Metazoa</taxon>
        <taxon>Ecdysozoa</taxon>
        <taxon>Arthropoda</taxon>
        <taxon>Chelicerata</taxon>
        <taxon>Arachnida</taxon>
        <taxon>Acari</taxon>
        <taxon>Parasitiformes</taxon>
        <taxon>Ixodida</taxon>
        <taxon>Ixodoidea</taxon>
        <taxon>Ixodidae</taxon>
        <taxon>Ixodinae</taxon>
        <taxon>Ixodes</taxon>
    </lineage>
</organism>
<dbReference type="EMBL" id="JABSTQ010003989">
    <property type="protein sequence ID" value="KAG0443003.1"/>
    <property type="molecule type" value="Genomic_DNA"/>
</dbReference>
<reference evidence="1 2" key="1">
    <citation type="journal article" date="2020" name="Cell">
        <title>Large-Scale Comparative Analyses of Tick Genomes Elucidate Their Genetic Diversity and Vector Capacities.</title>
        <authorList>
            <consortium name="Tick Genome and Microbiome Consortium (TIGMIC)"/>
            <person name="Jia N."/>
            <person name="Wang J."/>
            <person name="Shi W."/>
            <person name="Du L."/>
            <person name="Sun Y."/>
            <person name="Zhan W."/>
            <person name="Jiang J.F."/>
            <person name="Wang Q."/>
            <person name="Zhang B."/>
            <person name="Ji P."/>
            <person name="Bell-Sakyi L."/>
            <person name="Cui X.M."/>
            <person name="Yuan T.T."/>
            <person name="Jiang B.G."/>
            <person name="Yang W.F."/>
            <person name="Lam T.T."/>
            <person name="Chang Q.C."/>
            <person name="Ding S.J."/>
            <person name="Wang X.J."/>
            <person name="Zhu J.G."/>
            <person name="Ruan X.D."/>
            <person name="Zhao L."/>
            <person name="Wei J.T."/>
            <person name="Ye R.Z."/>
            <person name="Que T.C."/>
            <person name="Du C.H."/>
            <person name="Zhou Y.H."/>
            <person name="Cheng J.X."/>
            <person name="Dai P.F."/>
            <person name="Guo W.B."/>
            <person name="Han X.H."/>
            <person name="Huang E.J."/>
            <person name="Li L.F."/>
            <person name="Wei W."/>
            <person name="Gao Y.C."/>
            <person name="Liu J.Z."/>
            <person name="Shao H.Z."/>
            <person name="Wang X."/>
            <person name="Wang C.C."/>
            <person name="Yang T.C."/>
            <person name="Huo Q.B."/>
            <person name="Li W."/>
            <person name="Chen H.Y."/>
            <person name="Chen S.E."/>
            <person name="Zhou L.G."/>
            <person name="Ni X.B."/>
            <person name="Tian J.H."/>
            <person name="Sheng Y."/>
            <person name="Liu T."/>
            <person name="Pan Y.S."/>
            <person name="Xia L.Y."/>
            <person name="Li J."/>
            <person name="Zhao F."/>
            <person name="Cao W.C."/>
        </authorList>
    </citation>
    <scope>NUCLEOTIDE SEQUENCE [LARGE SCALE GENOMIC DNA]</scope>
    <source>
        <strain evidence="1">Iper-2018</strain>
    </source>
</reference>